<keyword evidence="2" id="KW-1185">Reference proteome</keyword>
<dbReference type="WBParaSite" id="PSU_v2.g4329.t1">
    <property type="protein sequence ID" value="PSU_v2.g4329.t1"/>
    <property type="gene ID" value="PSU_v2.g4329"/>
</dbReference>
<dbReference type="AlphaFoldDB" id="A0A914YW30"/>
<organism evidence="2 3">
    <name type="scientific">Panagrolaimus superbus</name>
    <dbReference type="NCBI Taxonomy" id="310955"/>
    <lineage>
        <taxon>Eukaryota</taxon>
        <taxon>Metazoa</taxon>
        <taxon>Ecdysozoa</taxon>
        <taxon>Nematoda</taxon>
        <taxon>Chromadorea</taxon>
        <taxon>Rhabditida</taxon>
        <taxon>Tylenchina</taxon>
        <taxon>Panagrolaimomorpha</taxon>
        <taxon>Panagrolaimoidea</taxon>
        <taxon>Panagrolaimidae</taxon>
        <taxon>Panagrolaimus</taxon>
    </lineage>
</organism>
<evidence type="ECO:0000313" key="3">
    <source>
        <dbReference type="WBParaSite" id="PSU_v2.g4329.t1"/>
    </source>
</evidence>
<feature type="region of interest" description="Disordered" evidence="1">
    <location>
        <begin position="1"/>
        <end position="40"/>
    </location>
</feature>
<name>A0A914YW30_9BILA</name>
<reference evidence="3" key="1">
    <citation type="submission" date="2022-11" db="UniProtKB">
        <authorList>
            <consortium name="WormBaseParasite"/>
        </authorList>
    </citation>
    <scope>IDENTIFICATION</scope>
</reference>
<evidence type="ECO:0000256" key="1">
    <source>
        <dbReference type="SAM" id="MobiDB-lite"/>
    </source>
</evidence>
<feature type="compositionally biased region" description="Polar residues" evidence="1">
    <location>
        <begin position="11"/>
        <end position="23"/>
    </location>
</feature>
<proteinExistence type="predicted"/>
<protein>
    <submittedName>
        <fullName evidence="3">Uncharacterized protein</fullName>
    </submittedName>
</protein>
<feature type="region of interest" description="Disordered" evidence="1">
    <location>
        <begin position="114"/>
        <end position="143"/>
    </location>
</feature>
<feature type="compositionally biased region" description="Polar residues" evidence="1">
    <location>
        <begin position="116"/>
        <end position="131"/>
    </location>
</feature>
<sequence>MEHFQHPPPLSSHSNEGISSEGASSLSPNRHHDSSSSSDKSTNMLFAFLCEKIGDSAAQQIQEVFNTKNRRLEAENDCLRARNTMLEGENTRLKSQMEMKDAIISNGSLKFAAASPSGSRVNPIQNGASSGNKNDDNFTNKNNSEVGFNAKLSKIQEEFHQLLQASDIKQDAMESKIVKAAAEISSLKKTSLLFKSCNYD</sequence>
<evidence type="ECO:0000313" key="2">
    <source>
        <dbReference type="Proteomes" id="UP000887577"/>
    </source>
</evidence>
<accession>A0A914YW30</accession>
<dbReference type="Proteomes" id="UP000887577">
    <property type="component" value="Unplaced"/>
</dbReference>
<feature type="compositionally biased region" description="Pro residues" evidence="1">
    <location>
        <begin position="1"/>
        <end position="10"/>
    </location>
</feature>